<sequence>MFFTQSLLIVLVCWHTTSALALSLPPQFKQKLWGNLHDPKEVDTKFTTRSLQKRAPVTVCPKKFIDTFPACNYNGEEAINAWIYPMARKIKDMSNQNKCDKICGSTDGFRWCYEASTEGKNCDTTADVVTIQGALKKAFAQRKYWVCQKECFRMSHGGTWRGTLSIGRNETWDENFYCGAGIRDLMFKFYGLGKCISGGNDDL</sequence>
<feature type="chain" id="PRO_5024895631" description="Secreted protein CSS2 C-terminal domain-containing protein" evidence="1">
    <location>
        <begin position="20"/>
        <end position="203"/>
    </location>
</feature>
<dbReference type="EMBL" id="ML739137">
    <property type="protein sequence ID" value="KAE8352241.1"/>
    <property type="molecule type" value="Genomic_DNA"/>
</dbReference>
<feature type="domain" description="Secreted protein CSS2 C-terminal" evidence="2">
    <location>
        <begin position="47"/>
        <end position="177"/>
    </location>
</feature>
<evidence type="ECO:0000259" key="2">
    <source>
        <dbReference type="Pfam" id="PF20521"/>
    </source>
</evidence>
<keyword evidence="1" id="KW-0732">Signal</keyword>
<name>A0A5N6Z3J7_9EURO</name>
<dbReference type="Proteomes" id="UP000327118">
    <property type="component" value="Unassembled WGS sequence"/>
</dbReference>
<accession>A0A5N6Z3J7</accession>
<evidence type="ECO:0000313" key="3">
    <source>
        <dbReference type="EMBL" id="KAE8352241.1"/>
    </source>
</evidence>
<proteinExistence type="predicted"/>
<keyword evidence="4" id="KW-1185">Reference proteome</keyword>
<dbReference type="OrthoDB" id="5059029at2759"/>
<organism evidence="3 4">
    <name type="scientific">Aspergillus coremiiformis</name>
    <dbReference type="NCBI Taxonomy" id="138285"/>
    <lineage>
        <taxon>Eukaryota</taxon>
        <taxon>Fungi</taxon>
        <taxon>Dikarya</taxon>
        <taxon>Ascomycota</taxon>
        <taxon>Pezizomycotina</taxon>
        <taxon>Eurotiomycetes</taxon>
        <taxon>Eurotiomycetidae</taxon>
        <taxon>Eurotiales</taxon>
        <taxon>Aspergillaceae</taxon>
        <taxon>Aspergillus</taxon>
        <taxon>Aspergillus subgen. Circumdati</taxon>
    </lineage>
</organism>
<dbReference type="AlphaFoldDB" id="A0A5N6Z3J7"/>
<feature type="signal peptide" evidence="1">
    <location>
        <begin position="1"/>
        <end position="19"/>
    </location>
</feature>
<dbReference type="InterPro" id="IPR046624">
    <property type="entry name" value="CSS2_C"/>
</dbReference>
<protein>
    <recommendedName>
        <fullName evidence="2">Secreted protein CSS2 C-terminal domain-containing protein</fullName>
    </recommendedName>
</protein>
<evidence type="ECO:0000256" key="1">
    <source>
        <dbReference type="SAM" id="SignalP"/>
    </source>
</evidence>
<evidence type="ECO:0000313" key="4">
    <source>
        <dbReference type="Proteomes" id="UP000327118"/>
    </source>
</evidence>
<gene>
    <name evidence="3" type="ORF">BDV28DRAFT_149218</name>
</gene>
<dbReference type="Pfam" id="PF20521">
    <property type="entry name" value="DUF6736"/>
    <property type="match status" value="1"/>
</dbReference>
<reference evidence="4" key="1">
    <citation type="submission" date="2019-04" db="EMBL/GenBank/DDBJ databases">
        <title>Friends and foes A comparative genomics studyof 23 Aspergillus species from section Flavi.</title>
        <authorList>
            <consortium name="DOE Joint Genome Institute"/>
            <person name="Kjaerbolling I."/>
            <person name="Vesth T."/>
            <person name="Frisvad J.C."/>
            <person name="Nybo J.L."/>
            <person name="Theobald S."/>
            <person name="Kildgaard S."/>
            <person name="Isbrandt T."/>
            <person name="Kuo A."/>
            <person name="Sato A."/>
            <person name="Lyhne E.K."/>
            <person name="Kogle M.E."/>
            <person name="Wiebenga A."/>
            <person name="Kun R.S."/>
            <person name="Lubbers R.J."/>
            <person name="Makela M.R."/>
            <person name="Barry K."/>
            <person name="Chovatia M."/>
            <person name="Clum A."/>
            <person name="Daum C."/>
            <person name="Haridas S."/>
            <person name="He G."/>
            <person name="LaButti K."/>
            <person name="Lipzen A."/>
            <person name="Mondo S."/>
            <person name="Riley R."/>
            <person name="Salamov A."/>
            <person name="Simmons B.A."/>
            <person name="Magnuson J.K."/>
            <person name="Henrissat B."/>
            <person name="Mortensen U.H."/>
            <person name="Larsen T.O."/>
            <person name="Devries R.P."/>
            <person name="Grigoriev I.V."/>
            <person name="Machida M."/>
            <person name="Baker S.E."/>
            <person name="Andersen M.R."/>
        </authorList>
    </citation>
    <scope>NUCLEOTIDE SEQUENCE [LARGE SCALE GENOMIC DNA]</scope>
    <source>
        <strain evidence="4">CBS 553.77</strain>
    </source>
</reference>